<protein>
    <submittedName>
        <fullName evidence="3">Tol-pal system protein YbgF</fullName>
    </submittedName>
</protein>
<dbReference type="Gene3D" id="1.25.40.10">
    <property type="entry name" value="Tetratricopeptide repeat domain"/>
    <property type="match status" value="1"/>
</dbReference>
<evidence type="ECO:0000256" key="1">
    <source>
        <dbReference type="PROSITE-ProRule" id="PRU00339"/>
    </source>
</evidence>
<feature type="coiled-coil region" evidence="2">
    <location>
        <begin position="25"/>
        <end position="74"/>
    </location>
</feature>
<dbReference type="InterPro" id="IPR019734">
    <property type="entry name" value="TPR_rpt"/>
</dbReference>
<dbReference type="InterPro" id="IPR011990">
    <property type="entry name" value="TPR-like_helical_dom_sf"/>
</dbReference>
<keyword evidence="2" id="KW-0175">Coiled coil</keyword>
<dbReference type="RefSeq" id="WP_214171788.1">
    <property type="nucleotide sequence ID" value="NZ_JAHCVJ010000004.1"/>
</dbReference>
<dbReference type="InterPro" id="IPR034706">
    <property type="entry name" value="CpoB"/>
</dbReference>
<comment type="caution">
    <text evidence="3">The sequence shown here is derived from an EMBL/GenBank/DDBJ whole genome shotgun (WGS) entry which is preliminary data.</text>
</comment>
<reference evidence="3 4" key="1">
    <citation type="submission" date="2021-05" db="EMBL/GenBank/DDBJ databases">
        <title>The draft genome of Geobacter pelophilus DSM 12255.</title>
        <authorList>
            <person name="Xu Z."/>
            <person name="Masuda Y."/>
            <person name="Itoh H."/>
            <person name="Senoo K."/>
        </authorList>
    </citation>
    <scope>NUCLEOTIDE SEQUENCE [LARGE SCALE GENOMIC DNA]</scope>
    <source>
        <strain evidence="3 4">DSM 12255</strain>
    </source>
</reference>
<sequence length="275" mass="30884">MQGVKIGLLAAGLLLAGGCATRGDLDSLQQDLEEMKGRTLKVEKELGGVRSEAREGLESNLKGFQKDIDSLRKMTADLQAAVDASKVDLQVMGGKVDDFALQAKKPADDLTLLREDVDRKNTGVEKRLEKIEKNLEELQKNVTELRSREAEKTPDAIYQKGIDAYKAGDFAKSREQLSRFIELFPKHELTANAHYWLGETYYSEKIYDQAILEFEKVVKEFPAKGKAPAALLKQAMAFKELDDAKSARFVYKKLIENYPLADEVKVAKEKLKELK</sequence>
<dbReference type="Proteomes" id="UP000811899">
    <property type="component" value="Unassembled WGS sequence"/>
</dbReference>
<feature type="repeat" description="TPR" evidence="1">
    <location>
        <begin position="191"/>
        <end position="224"/>
    </location>
</feature>
<dbReference type="Pfam" id="PF13432">
    <property type="entry name" value="TPR_16"/>
    <property type="match status" value="1"/>
</dbReference>
<name>A0AAW4L2B9_9BACT</name>
<dbReference type="NCBIfam" id="TIGR02795">
    <property type="entry name" value="tol_pal_ybgF"/>
    <property type="match status" value="1"/>
</dbReference>
<evidence type="ECO:0000256" key="2">
    <source>
        <dbReference type="SAM" id="Coils"/>
    </source>
</evidence>
<gene>
    <name evidence="3" type="primary">ybgF</name>
    <name evidence="3" type="ORF">KI809_12020</name>
</gene>
<accession>A0AAW4L2B9</accession>
<dbReference type="SMART" id="SM00028">
    <property type="entry name" value="TPR"/>
    <property type="match status" value="3"/>
</dbReference>
<proteinExistence type="inferred from homology"/>
<dbReference type="GO" id="GO:0051301">
    <property type="term" value="P:cell division"/>
    <property type="evidence" value="ECO:0007669"/>
    <property type="project" value="InterPro"/>
</dbReference>
<dbReference type="EMBL" id="JAHCVJ010000004">
    <property type="protein sequence ID" value="MBT0665023.1"/>
    <property type="molecule type" value="Genomic_DNA"/>
</dbReference>
<organism evidence="3 4">
    <name type="scientific">Geoanaerobacter pelophilus</name>
    <dbReference type="NCBI Taxonomy" id="60036"/>
    <lineage>
        <taxon>Bacteria</taxon>
        <taxon>Pseudomonadati</taxon>
        <taxon>Thermodesulfobacteriota</taxon>
        <taxon>Desulfuromonadia</taxon>
        <taxon>Geobacterales</taxon>
        <taxon>Geobacteraceae</taxon>
        <taxon>Geoanaerobacter</taxon>
    </lineage>
</organism>
<evidence type="ECO:0000313" key="4">
    <source>
        <dbReference type="Proteomes" id="UP000811899"/>
    </source>
</evidence>
<dbReference type="AlphaFoldDB" id="A0AAW4L2B9"/>
<dbReference type="Pfam" id="PF13174">
    <property type="entry name" value="TPR_6"/>
    <property type="match status" value="1"/>
</dbReference>
<keyword evidence="4" id="KW-1185">Reference proteome</keyword>
<keyword evidence="1" id="KW-0802">TPR repeat</keyword>
<dbReference type="HAMAP" id="MF_02066">
    <property type="entry name" value="CpoB"/>
    <property type="match status" value="1"/>
</dbReference>
<dbReference type="PROSITE" id="PS50005">
    <property type="entry name" value="TPR"/>
    <property type="match status" value="1"/>
</dbReference>
<dbReference type="InterPro" id="IPR014162">
    <property type="entry name" value="CpoB_C"/>
</dbReference>
<dbReference type="SUPFAM" id="SSF48452">
    <property type="entry name" value="TPR-like"/>
    <property type="match status" value="1"/>
</dbReference>
<evidence type="ECO:0000313" key="3">
    <source>
        <dbReference type="EMBL" id="MBT0665023.1"/>
    </source>
</evidence>
<dbReference type="PROSITE" id="PS51257">
    <property type="entry name" value="PROKAR_LIPOPROTEIN"/>
    <property type="match status" value="1"/>
</dbReference>
<feature type="coiled-coil region" evidence="2">
    <location>
        <begin position="114"/>
        <end position="148"/>
    </location>
</feature>